<organism evidence="2 3">
    <name type="scientific">Favolaschia claudopus</name>
    <dbReference type="NCBI Taxonomy" id="2862362"/>
    <lineage>
        <taxon>Eukaryota</taxon>
        <taxon>Fungi</taxon>
        <taxon>Dikarya</taxon>
        <taxon>Basidiomycota</taxon>
        <taxon>Agaricomycotina</taxon>
        <taxon>Agaricomycetes</taxon>
        <taxon>Agaricomycetidae</taxon>
        <taxon>Agaricales</taxon>
        <taxon>Marasmiineae</taxon>
        <taxon>Mycenaceae</taxon>
        <taxon>Favolaschia</taxon>
    </lineage>
</organism>
<dbReference type="Proteomes" id="UP001362999">
    <property type="component" value="Unassembled WGS sequence"/>
</dbReference>
<evidence type="ECO:0000313" key="2">
    <source>
        <dbReference type="EMBL" id="KAK6972213.1"/>
    </source>
</evidence>
<name>A0AAV9Z6H8_9AGAR</name>
<protein>
    <submittedName>
        <fullName evidence="2">Uncharacterized protein</fullName>
    </submittedName>
</protein>
<gene>
    <name evidence="2" type="ORF">R3P38DRAFT_3240316</name>
</gene>
<feature type="region of interest" description="Disordered" evidence="1">
    <location>
        <begin position="301"/>
        <end position="339"/>
    </location>
</feature>
<proteinExistence type="predicted"/>
<sequence length="339" mass="37240">MFTVSVDAVPLLTIEVLPPQHVIWSATHHSPFYCDTRQAAAATIQPSADHPLCTLLPVRTTTPRIRRTDADTYLHTIKQHWIKVRPAPSLPRRLAALAAAPPTQSTATPPTSSGLPPPFCTLHAIITQLSTPLPLANRRRLPRHTRSSAFRLLTLGYGLGIYLTFSGTTRQVTSVLASPHRQPTVTEAHPPSLSLAVPPQRKPLVLPLPSVHPLFLPAHCLGPCLETAYEKPETFKLSTAIDQEADDQEKEREFHEAYARDQSCVRASIHRHNVVHRSGGPPFELAAMYAVPVALLSRNDSSIPPLPAPAARRPNLRRTSLPRHLQPPLGRATSITKKP</sequence>
<comment type="caution">
    <text evidence="2">The sequence shown here is derived from an EMBL/GenBank/DDBJ whole genome shotgun (WGS) entry which is preliminary data.</text>
</comment>
<dbReference type="EMBL" id="JAWWNJ010000191">
    <property type="protein sequence ID" value="KAK6972213.1"/>
    <property type="molecule type" value="Genomic_DNA"/>
</dbReference>
<accession>A0AAV9Z6H8</accession>
<evidence type="ECO:0000256" key="1">
    <source>
        <dbReference type="SAM" id="MobiDB-lite"/>
    </source>
</evidence>
<evidence type="ECO:0000313" key="3">
    <source>
        <dbReference type="Proteomes" id="UP001362999"/>
    </source>
</evidence>
<reference evidence="2 3" key="1">
    <citation type="journal article" date="2024" name="J Genomics">
        <title>Draft genome sequencing and assembly of Favolaschia claudopus CIRM-BRFM 2984 isolated from oak limbs.</title>
        <authorList>
            <person name="Navarro D."/>
            <person name="Drula E."/>
            <person name="Chaduli D."/>
            <person name="Cazenave R."/>
            <person name="Ahrendt S."/>
            <person name="Wang J."/>
            <person name="Lipzen A."/>
            <person name="Daum C."/>
            <person name="Barry K."/>
            <person name="Grigoriev I.V."/>
            <person name="Favel A."/>
            <person name="Rosso M.N."/>
            <person name="Martin F."/>
        </authorList>
    </citation>
    <scope>NUCLEOTIDE SEQUENCE [LARGE SCALE GENOMIC DNA]</scope>
    <source>
        <strain evidence="2 3">CIRM-BRFM 2984</strain>
    </source>
</reference>
<dbReference type="AlphaFoldDB" id="A0AAV9Z6H8"/>
<keyword evidence="3" id="KW-1185">Reference proteome</keyword>